<evidence type="ECO:0000259" key="1">
    <source>
        <dbReference type="Pfam" id="PF04448"/>
    </source>
</evidence>
<dbReference type="InterPro" id="IPR007539">
    <property type="entry name" value="DUF551"/>
</dbReference>
<dbReference type="AlphaFoldDB" id="A0A413MN82"/>
<organism evidence="2 3">
    <name type="scientific">Bacteroides caccae</name>
    <dbReference type="NCBI Taxonomy" id="47678"/>
    <lineage>
        <taxon>Bacteria</taxon>
        <taxon>Pseudomonadati</taxon>
        <taxon>Bacteroidota</taxon>
        <taxon>Bacteroidia</taxon>
        <taxon>Bacteroidales</taxon>
        <taxon>Bacteroidaceae</taxon>
        <taxon>Bacteroides</taxon>
    </lineage>
</organism>
<accession>A0A413MN82</accession>
<proteinExistence type="predicted"/>
<dbReference type="Pfam" id="PF04448">
    <property type="entry name" value="DUF551"/>
    <property type="match status" value="1"/>
</dbReference>
<protein>
    <submittedName>
        <fullName evidence="2">DUF551 domain-containing protein</fullName>
    </submittedName>
</protein>
<sequence>MKREDIEKAAKDYSIGKTYFRRNVLKEVDADNYVLRKGNCSEDFIAGAEWQAKQSPWISVEDKLPSLNQKVIVYNGKQVYISHRTEKDYAKDTNSFLYGLQTYNVVAWMPIPSFDEILEVNRDVLERIKEKGD</sequence>
<comment type="caution">
    <text evidence="2">The sequence shown here is derived from an EMBL/GenBank/DDBJ whole genome shotgun (WGS) entry which is preliminary data.</text>
</comment>
<evidence type="ECO:0000313" key="3">
    <source>
        <dbReference type="Proteomes" id="UP000284431"/>
    </source>
</evidence>
<dbReference type="Proteomes" id="UP000284431">
    <property type="component" value="Unassembled WGS sequence"/>
</dbReference>
<dbReference type="EMBL" id="QSCS01000023">
    <property type="protein sequence ID" value="RGY24235.1"/>
    <property type="molecule type" value="Genomic_DNA"/>
</dbReference>
<reference evidence="2 3" key="1">
    <citation type="submission" date="2018-08" db="EMBL/GenBank/DDBJ databases">
        <title>A genome reference for cultivated species of the human gut microbiota.</title>
        <authorList>
            <person name="Zou Y."/>
            <person name="Xue W."/>
            <person name="Luo G."/>
        </authorList>
    </citation>
    <scope>NUCLEOTIDE SEQUENCE [LARGE SCALE GENOMIC DNA]</scope>
    <source>
        <strain evidence="2 3">OF02-6LB</strain>
    </source>
</reference>
<feature type="domain" description="DUF551" evidence="1">
    <location>
        <begin position="57"/>
        <end position="113"/>
    </location>
</feature>
<name>A0A413MN82_9BACE</name>
<dbReference type="RefSeq" id="WP_117694717.1">
    <property type="nucleotide sequence ID" value="NZ_JADNGD010000003.1"/>
</dbReference>
<evidence type="ECO:0000313" key="2">
    <source>
        <dbReference type="EMBL" id="RGY24235.1"/>
    </source>
</evidence>
<gene>
    <name evidence="2" type="ORF">DXA49_14580</name>
</gene>